<dbReference type="GO" id="GO:0015031">
    <property type="term" value="P:protein transport"/>
    <property type="evidence" value="ECO:0007669"/>
    <property type="project" value="UniProtKB-UniRule"/>
</dbReference>
<dbReference type="PROSITE" id="PS51312">
    <property type="entry name" value="SB"/>
    <property type="match status" value="1"/>
</dbReference>
<dbReference type="Pfam" id="PF09454">
    <property type="entry name" value="Vps23_core"/>
    <property type="match status" value="1"/>
</dbReference>
<dbReference type="Proteomes" id="UP000594261">
    <property type="component" value="Chromosome 12"/>
</dbReference>
<keyword evidence="4" id="KW-0967">Endosome</keyword>
<sequence length="330" mass="36748">MVIPSSIQFIDSALSCTTSHALSYSDPEQKWIIQKHLTSLLQDYPTLNPSIDTFNHNDGTTVNLLNANGYLFVSHSSPLIAITIWLHENYPYMAPVVFVTPNPTSKIHPNHPFVDPSGATKSAYLLTWQHPKCNLTGLVHNLVKLFAIDHPLFCASPSSSFTHPSVVSKMEALDRVTGAIHYDIVALAAKNEEEIEELSNLQAVMNKRVDIARSIFFELDHERSTLKGKVKELTEEADVLMNWLRVHEPKAAVVTADGEDDDIDDAFEAVGKVSNLMLDSLAADGAIEDLIYALDKAVELGVVSFDVYIKQVRKLARDQFFHRCNIYASD</sequence>
<evidence type="ECO:0000256" key="1">
    <source>
        <dbReference type="ARBA" id="ARBA00004177"/>
    </source>
</evidence>
<keyword evidence="6" id="KW-0175">Coiled coil</keyword>
<feature type="domain" description="UEV" evidence="9">
    <location>
        <begin position="14"/>
        <end position="156"/>
    </location>
</feature>
<dbReference type="InterPro" id="IPR037202">
    <property type="entry name" value="ESCRT_assembly_dom"/>
</dbReference>
<dbReference type="AlphaFoldDB" id="A0A7N2N5L1"/>
<dbReference type="GO" id="GO:0043130">
    <property type="term" value="F:ubiquitin binding"/>
    <property type="evidence" value="ECO:0007669"/>
    <property type="project" value="TreeGrafter"/>
</dbReference>
<dbReference type="Gene3D" id="6.10.140.820">
    <property type="match status" value="1"/>
</dbReference>
<gene>
    <name evidence="10" type="primary">LOC115969801</name>
</gene>
<comment type="similarity">
    <text evidence="2">Belongs to the ubiquitin-conjugating enzyme family. UEV subfamily.</text>
</comment>
<dbReference type="GO" id="GO:0008333">
    <property type="term" value="P:endosome to lysosome transport"/>
    <property type="evidence" value="ECO:0007669"/>
    <property type="project" value="TreeGrafter"/>
</dbReference>
<dbReference type="PROSITE" id="PS51322">
    <property type="entry name" value="UEV"/>
    <property type="match status" value="1"/>
</dbReference>
<feature type="domain" description="SB" evidence="8">
    <location>
        <begin position="271"/>
        <end position="330"/>
    </location>
</feature>
<dbReference type="InterPro" id="IPR008883">
    <property type="entry name" value="UEV_N"/>
</dbReference>
<evidence type="ECO:0000256" key="5">
    <source>
        <dbReference type="ARBA" id="ARBA00022927"/>
    </source>
</evidence>
<dbReference type="GeneID" id="115969801"/>
<evidence type="ECO:0000259" key="9">
    <source>
        <dbReference type="PROSITE" id="PS51322"/>
    </source>
</evidence>
<dbReference type="InterPro" id="IPR016135">
    <property type="entry name" value="UBQ-conjugating_enzyme/RWD"/>
</dbReference>
<keyword evidence="5 7" id="KW-0653">Protein transport</keyword>
<reference evidence="10" key="2">
    <citation type="submission" date="2021-01" db="UniProtKB">
        <authorList>
            <consortium name="EnsemblPlants"/>
        </authorList>
    </citation>
    <scope>IDENTIFICATION</scope>
</reference>
<dbReference type="PANTHER" id="PTHR23306:SF21">
    <property type="entry name" value="UBIQUITIN-CONJUGATING ENZYME_RWD-LIKE PROTEIN"/>
    <property type="match status" value="1"/>
</dbReference>
<dbReference type="EMBL" id="LRBV02000012">
    <property type="status" value="NOT_ANNOTATED_CDS"/>
    <property type="molecule type" value="Genomic_DNA"/>
</dbReference>
<evidence type="ECO:0008006" key="12">
    <source>
        <dbReference type="Google" id="ProtNLM"/>
    </source>
</evidence>
<dbReference type="EnsemblPlants" id="QL12p042559:mrna">
    <property type="protein sequence ID" value="QL12p042559:mrna:CDS:1"/>
    <property type="gene ID" value="QL12p042559"/>
</dbReference>
<evidence type="ECO:0000256" key="2">
    <source>
        <dbReference type="ARBA" id="ARBA00009594"/>
    </source>
</evidence>
<evidence type="ECO:0000313" key="11">
    <source>
        <dbReference type="Proteomes" id="UP000594261"/>
    </source>
</evidence>
<dbReference type="GO" id="GO:0000813">
    <property type="term" value="C:ESCRT I complex"/>
    <property type="evidence" value="ECO:0007669"/>
    <property type="project" value="TreeGrafter"/>
</dbReference>
<dbReference type="CDD" id="cd11685">
    <property type="entry name" value="UEV_TSG101-like"/>
    <property type="match status" value="1"/>
</dbReference>
<comment type="subcellular location">
    <subcellularLocation>
        <location evidence="1">Endosome</location>
    </subcellularLocation>
</comment>
<name>A0A7N2N5L1_QUELO</name>
<organism evidence="10 11">
    <name type="scientific">Quercus lobata</name>
    <name type="common">Valley oak</name>
    <dbReference type="NCBI Taxonomy" id="97700"/>
    <lineage>
        <taxon>Eukaryota</taxon>
        <taxon>Viridiplantae</taxon>
        <taxon>Streptophyta</taxon>
        <taxon>Embryophyta</taxon>
        <taxon>Tracheophyta</taxon>
        <taxon>Spermatophyta</taxon>
        <taxon>Magnoliopsida</taxon>
        <taxon>eudicotyledons</taxon>
        <taxon>Gunneridae</taxon>
        <taxon>Pentapetalae</taxon>
        <taxon>rosids</taxon>
        <taxon>fabids</taxon>
        <taxon>Fagales</taxon>
        <taxon>Fagaceae</taxon>
        <taxon>Quercus</taxon>
    </lineage>
</organism>
<reference evidence="10 11" key="1">
    <citation type="journal article" date="2016" name="G3 (Bethesda)">
        <title>First Draft Assembly and Annotation of the Genome of a California Endemic Oak Quercus lobata Nee (Fagaceae).</title>
        <authorList>
            <person name="Sork V.L."/>
            <person name="Fitz-Gibbon S.T."/>
            <person name="Puiu D."/>
            <person name="Crepeau M."/>
            <person name="Gugger P.F."/>
            <person name="Sherman R."/>
            <person name="Stevens K."/>
            <person name="Langley C.H."/>
            <person name="Pellegrini M."/>
            <person name="Salzberg S.L."/>
        </authorList>
    </citation>
    <scope>NUCLEOTIDE SEQUENCE [LARGE SCALE GENOMIC DNA]</scope>
    <source>
        <strain evidence="10 11">cv. SW786</strain>
    </source>
</reference>
<dbReference type="OrthoDB" id="306304at2759"/>
<dbReference type="SUPFAM" id="SSF140111">
    <property type="entry name" value="Endosomal sorting complex assembly domain"/>
    <property type="match status" value="1"/>
</dbReference>
<dbReference type="PANTHER" id="PTHR23306">
    <property type="entry name" value="TUMOR SUSCEPTIBILITY GENE 101 PROTEIN-RELATED"/>
    <property type="match status" value="1"/>
</dbReference>
<dbReference type="RefSeq" id="XP_030945275.1">
    <property type="nucleotide sequence ID" value="XM_031089415.1"/>
</dbReference>
<evidence type="ECO:0000256" key="6">
    <source>
        <dbReference type="ARBA" id="ARBA00023054"/>
    </source>
</evidence>
<keyword evidence="3 7" id="KW-0813">Transport</keyword>
<evidence type="ECO:0000313" key="10">
    <source>
        <dbReference type="EnsemblPlants" id="QL12p042559:mrna:CDS:1"/>
    </source>
</evidence>
<evidence type="ECO:0000256" key="3">
    <source>
        <dbReference type="ARBA" id="ARBA00022448"/>
    </source>
</evidence>
<evidence type="ECO:0000256" key="7">
    <source>
        <dbReference type="PROSITE-ProRule" id="PRU00644"/>
    </source>
</evidence>
<keyword evidence="11" id="KW-1185">Reference proteome</keyword>
<dbReference type="InParanoid" id="A0A7N2N5L1"/>
<dbReference type="Pfam" id="PF05743">
    <property type="entry name" value="UEV"/>
    <property type="match status" value="1"/>
</dbReference>
<dbReference type="InterPro" id="IPR017916">
    <property type="entry name" value="SB_dom"/>
</dbReference>
<dbReference type="OMA" id="PDQKWLI"/>
<evidence type="ECO:0000256" key="4">
    <source>
        <dbReference type="ARBA" id="ARBA00022753"/>
    </source>
</evidence>
<evidence type="ECO:0000259" key="8">
    <source>
        <dbReference type="PROSITE" id="PS51312"/>
    </source>
</evidence>
<proteinExistence type="inferred from homology"/>
<dbReference type="Gramene" id="QL12p042559:mrna">
    <property type="protein sequence ID" value="QL12p042559:mrna:CDS:1"/>
    <property type="gene ID" value="QL12p042559"/>
</dbReference>
<accession>A0A7N2N5L1</accession>
<dbReference type="InterPro" id="IPR052070">
    <property type="entry name" value="ESCRT-I_UEV_domain"/>
</dbReference>
<dbReference type="FunCoup" id="A0A7N2N5L1">
    <property type="interactions" value="110"/>
</dbReference>
<dbReference type="SUPFAM" id="SSF54495">
    <property type="entry name" value="UBC-like"/>
    <property type="match status" value="1"/>
</dbReference>
<protein>
    <recommendedName>
        <fullName evidence="12">Protein ELC-like</fullName>
    </recommendedName>
</protein>
<dbReference type="KEGG" id="qlo:115969801"/>
<dbReference type="Gene3D" id="3.10.110.10">
    <property type="entry name" value="Ubiquitin Conjugating Enzyme"/>
    <property type="match status" value="1"/>
</dbReference>